<dbReference type="SUPFAM" id="SSF56317">
    <property type="entry name" value="Carbon-nitrogen hydrolase"/>
    <property type="match status" value="1"/>
</dbReference>
<comment type="similarity">
    <text evidence="1">Belongs to the carbon-nitrogen hydrolase superfamily. Nitrilase family.</text>
</comment>
<evidence type="ECO:0000256" key="1">
    <source>
        <dbReference type="ARBA" id="ARBA00008129"/>
    </source>
</evidence>
<evidence type="ECO:0000259" key="4">
    <source>
        <dbReference type="PROSITE" id="PS50263"/>
    </source>
</evidence>
<dbReference type="InterPro" id="IPR000132">
    <property type="entry name" value="Nitrilase/CN_hydratase_CS"/>
</dbReference>
<feature type="active site" description="Proton acceptor" evidence="2">
    <location>
        <position position="47"/>
    </location>
</feature>
<gene>
    <name evidence="6" type="ORF">EAS56_10930</name>
    <name evidence="5" type="ORF">XH91_22380</name>
</gene>
<dbReference type="AlphaFoldDB" id="A0AAE5X2Z1"/>
<reference evidence="6 8" key="2">
    <citation type="submission" date="2018-10" db="EMBL/GenBank/DDBJ databases">
        <title>Bradyrhizobium sp. nov., effective nodules isolated from peanut in China.</title>
        <authorList>
            <person name="Li Y."/>
        </authorList>
    </citation>
    <scope>NUCLEOTIDE SEQUENCE [LARGE SCALE GENOMIC DNA]</scope>
    <source>
        <strain evidence="6 8">CCBAU 53426</strain>
    </source>
</reference>
<dbReference type="PANTHER" id="PTHR46044">
    <property type="entry name" value="NITRILASE"/>
    <property type="match status" value="1"/>
</dbReference>
<dbReference type="EMBL" id="RDQZ01000006">
    <property type="protein sequence ID" value="RXH15040.1"/>
    <property type="molecule type" value="Genomic_DNA"/>
</dbReference>
<evidence type="ECO:0000313" key="7">
    <source>
        <dbReference type="Proteomes" id="UP000288972"/>
    </source>
</evidence>
<evidence type="ECO:0000256" key="3">
    <source>
        <dbReference type="SAM" id="MobiDB-lite"/>
    </source>
</evidence>
<dbReference type="PANTHER" id="PTHR46044:SF1">
    <property type="entry name" value="CN HYDROLASE DOMAIN-CONTAINING PROTEIN"/>
    <property type="match status" value="1"/>
</dbReference>
<keyword evidence="8" id="KW-1185">Reference proteome</keyword>
<protein>
    <recommendedName>
        <fullName evidence="4">CN hydrolase domain-containing protein</fullName>
    </recommendedName>
</protein>
<dbReference type="Proteomes" id="UP000290401">
    <property type="component" value="Unassembled WGS sequence"/>
</dbReference>
<feature type="region of interest" description="Disordered" evidence="3">
    <location>
        <begin position="56"/>
        <end position="98"/>
    </location>
</feature>
<dbReference type="InterPro" id="IPR036526">
    <property type="entry name" value="C-N_Hydrolase_sf"/>
</dbReference>
<dbReference type="GO" id="GO:0000257">
    <property type="term" value="F:nitrilase activity"/>
    <property type="evidence" value="ECO:0007669"/>
    <property type="project" value="UniProtKB-ARBA"/>
</dbReference>
<evidence type="ECO:0000313" key="8">
    <source>
        <dbReference type="Proteomes" id="UP000290401"/>
    </source>
</evidence>
<dbReference type="InterPro" id="IPR044149">
    <property type="entry name" value="Nitrilases_CHs"/>
</dbReference>
<dbReference type="KEGG" id="bgz:XH91_22380"/>
<sequence length="123" mass="12768">MLKLQRFKAAAVRTSPVYLNASATADKAASLVREAAADGARLVAFPEVFVPGYPLAGEGRGEGGSATGHSPRGESPHPPRSASASASPASGRGEGPARPNPFNYLILLGLKPDRTWRTVCART</sequence>
<dbReference type="Proteomes" id="UP000288972">
    <property type="component" value="Chromosome"/>
</dbReference>
<reference evidence="5 7" key="1">
    <citation type="submission" date="2018-06" db="EMBL/GenBank/DDBJ databases">
        <title>Comparative genomics of rhizobia nodulating Arachis hypogaea in China.</title>
        <authorList>
            <person name="Li Y."/>
        </authorList>
    </citation>
    <scope>NUCLEOTIDE SEQUENCE [LARGE SCALE GENOMIC DNA]</scope>
    <source>
        <strain evidence="5 7">CCBAU 51670</strain>
    </source>
</reference>
<name>A0AAE5X2Z1_9BRAD</name>
<organism evidence="5 7">
    <name type="scientific">Bradyrhizobium guangzhouense</name>
    <dbReference type="NCBI Taxonomy" id="1325095"/>
    <lineage>
        <taxon>Bacteria</taxon>
        <taxon>Pseudomonadati</taxon>
        <taxon>Pseudomonadota</taxon>
        <taxon>Alphaproteobacteria</taxon>
        <taxon>Hyphomicrobiales</taxon>
        <taxon>Nitrobacteraceae</taxon>
        <taxon>Bradyrhizobium</taxon>
    </lineage>
</organism>
<dbReference type="Pfam" id="PF00795">
    <property type="entry name" value="CN_hydrolase"/>
    <property type="match status" value="1"/>
</dbReference>
<dbReference type="RefSeq" id="WP_128952573.1">
    <property type="nucleotide sequence ID" value="NZ_CP030053.1"/>
</dbReference>
<feature type="compositionally biased region" description="Low complexity" evidence="3">
    <location>
        <begin position="80"/>
        <end position="91"/>
    </location>
</feature>
<dbReference type="PROSITE" id="PS50263">
    <property type="entry name" value="CN_HYDROLASE"/>
    <property type="match status" value="1"/>
</dbReference>
<dbReference type="InterPro" id="IPR003010">
    <property type="entry name" value="C-N_Hydrolase"/>
</dbReference>
<feature type="domain" description="CN hydrolase" evidence="4">
    <location>
        <begin position="7"/>
        <end position="123"/>
    </location>
</feature>
<evidence type="ECO:0000313" key="6">
    <source>
        <dbReference type="EMBL" id="RXH15040.1"/>
    </source>
</evidence>
<evidence type="ECO:0000256" key="2">
    <source>
        <dbReference type="PROSITE-ProRule" id="PRU10139"/>
    </source>
</evidence>
<accession>A0AAE5X2Z1</accession>
<evidence type="ECO:0000313" key="5">
    <source>
        <dbReference type="EMBL" id="QAU47821.1"/>
    </source>
</evidence>
<dbReference type="PROSITE" id="PS00920">
    <property type="entry name" value="NITRIL_CHT_1"/>
    <property type="match status" value="1"/>
</dbReference>
<dbReference type="Gene3D" id="3.60.110.10">
    <property type="entry name" value="Carbon-nitrogen hydrolase"/>
    <property type="match status" value="1"/>
</dbReference>
<dbReference type="EMBL" id="CP030053">
    <property type="protein sequence ID" value="QAU47821.1"/>
    <property type="molecule type" value="Genomic_DNA"/>
</dbReference>
<proteinExistence type="inferred from homology"/>